<dbReference type="CDD" id="cd02553">
    <property type="entry name" value="PseudoU_synth_RsuA"/>
    <property type="match status" value="1"/>
</dbReference>
<dbReference type="NCBIfam" id="TIGR00093">
    <property type="entry name" value="pseudouridine synthase"/>
    <property type="match status" value="1"/>
</dbReference>
<keyword evidence="8" id="KW-1185">Reference proteome</keyword>
<dbReference type="PANTHER" id="PTHR47683:SF4">
    <property type="entry name" value="PSEUDOURIDINE SYNTHASE"/>
    <property type="match status" value="1"/>
</dbReference>
<comment type="similarity">
    <text evidence="1 5">Belongs to the pseudouridine synthase RsuA family.</text>
</comment>
<dbReference type="Pfam" id="PF00849">
    <property type="entry name" value="PseudoU_synth_2"/>
    <property type="match status" value="1"/>
</dbReference>
<evidence type="ECO:0000256" key="3">
    <source>
        <dbReference type="ARBA" id="ARBA00023235"/>
    </source>
</evidence>
<dbReference type="Gene3D" id="3.30.70.1560">
    <property type="entry name" value="Alpha-L RNA-binding motif"/>
    <property type="match status" value="1"/>
</dbReference>
<dbReference type="InterPro" id="IPR000748">
    <property type="entry name" value="PsdUridine_synth_RsuA/RluB/E/F"/>
</dbReference>
<dbReference type="InterPro" id="IPR020103">
    <property type="entry name" value="PsdUridine_synth_cat_dom_sf"/>
</dbReference>
<evidence type="ECO:0000256" key="4">
    <source>
        <dbReference type="PROSITE-ProRule" id="PRU00182"/>
    </source>
</evidence>
<gene>
    <name evidence="7" type="ORF">ACFOSE_09135</name>
</gene>
<proteinExistence type="inferred from homology"/>
<keyword evidence="2 4" id="KW-0694">RNA-binding</keyword>
<dbReference type="PROSITE" id="PS01149">
    <property type="entry name" value="PSI_RSU"/>
    <property type="match status" value="1"/>
</dbReference>
<dbReference type="InterPro" id="IPR006145">
    <property type="entry name" value="PsdUridine_synth_RsuA/RluA"/>
</dbReference>
<dbReference type="CDD" id="cd00165">
    <property type="entry name" value="S4"/>
    <property type="match status" value="1"/>
</dbReference>
<dbReference type="Pfam" id="PF01479">
    <property type="entry name" value="S4"/>
    <property type="match status" value="1"/>
</dbReference>
<dbReference type="SMART" id="SM00363">
    <property type="entry name" value="S4"/>
    <property type="match status" value="1"/>
</dbReference>
<comment type="caution">
    <text evidence="7">The sequence shown here is derived from an EMBL/GenBank/DDBJ whole genome shotgun (WGS) entry which is preliminary data.</text>
</comment>
<sequence length="242" mass="27363">MRLDKFLAKCNLGTRSQVRVLLKQKQIKVNGQVENQPKRQIDEKVDAITFRDEPLKYETFVYYLLNKPKGIISATEDDKQKTVLDLLDDEGRHKLVFPVGRLDIDTHGLLLLTNNGKLAHAMLSPKKHVAKVYLAEVSGIMTEEDKEAFAQGIDLKDHHCQPAQLKILATDLANQSSRVEITIHEGKFHQIKRMVQVCGKSVTDLQRLSIGPLSLPNDLDLGDYRRLTPDELESLSIFGVDL</sequence>
<keyword evidence="3 5" id="KW-0413">Isomerase</keyword>
<accession>A0ABV8D2X3</accession>
<evidence type="ECO:0000256" key="2">
    <source>
        <dbReference type="ARBA" id="ARBA00022884"/>
    </source>
</evidence>
<dbReference type="PANTHER" id="PTHR47683">
    <property type="entry name" value="PSEUDOURIDINE SYNTHASE FAMILY PROTEIN-RELATED"/>
    <property type="match status" value="1"/>
</dbReference>
<dbReference type="InterPro" id="IPR002942">
    <property type="entry name" value="S4_RNA-bd"/>
</dbReference>
<protein>
    <recommendedName>
        <fullName evidence="5">Pseudouridine synthase</fullName>
        <ecNumber evidence="5">5.4.99.-</ecNumber>
    </recommendedName>
</protein>
<dbReference type="InterPro" id="IPR042092">
    <property type="entry name" value="PsdUridine_s_RsuA/RluB/E/F_cat"/>
</dbReference>
<dbReference type="InterPro" id="IPR020094">
    <property type="entry name" value="TruA/RsuA/RluB/E/F_N"/>
</dbReference>
<dbReference type="InterPro" id="IPR018496">
    <property type="entry name" value="PsdUridine_synth_RsuA/RluB_CS"/>
</dbReference>
<evidence type="ECO:0000256" key="5">
    <source>
        <dbReference type="RuleBase" id="RU003887"/>
    </source>
</evidence>
<dbReference type="Proteomes" id="UP001595901">
    <property type="component" value="Unassembled WGS sequence"/>
</dbReference>
<dbReference type="SUPFAM" id="SSF55120">
    <property type="entry name" value="Pseudouridine synthase"/>
    <property type="match status" value="1"/>
</dbReference>
<dbReference type="PROSITE" id="PS50889">
    <property type="entry name" value="S4"/>
    <property type="match status" value="1"/>
</dbReference>
<dbReference type="Gene3D" id="3.10.290.10">
    <property type="entry name" value="RNA-binding S4 domain"/>
    <property type="match status" value="1"/>
</dbReference>
<organism evidence="7 8">
    <name type="scientific">Streptococcus dentapri</name>
    <dbReference type="NCBI Taxonomy" id="573564"/>
    <lineage>
        <taxon>Bacteria</taxon>
        <taxon>Bacillati</taxon>
        <taxon>Bacillota</taxon>
        <taxon>Bacilli</taxon>
        <taxon>Lactobacillales</taxon>
        <taxon>Streptococcaceae</taxon>
        <taxon>Streptococcus</taxon>
    </lineage>
</organism>
<evidence type="ECO:0000259" key="6">
    <source>
        <dbReference type="SMART" id="SM00363"/>
    </source>
</evidence>
<reference evidence="8" key="1">
    <citation type="journal article" date="2019" name="Int. J. Syst. Evol. Microbiol.">
        <title>The Global Catalogue of Microorganisms (GCM) 10K type strain sequencing project: providing services to taxonomists for standard genome sequencing and annotation.</title>
        <authorList>
            <consortium name="The Broad Institute Genomics Platform"/>
            <consortium name="The Broad Institute Genome Sequencing Center for Infectious Disease"/>
            <person name="Wu L."/>
            <person name="Ma J."/>
        </authorList>
    </citation>
    <scope>NUCLEOTIDE SEQUENCE [LARGE SCALE GENOMIC DNA]</scope>
    <source>
        <strain evidence="8">CCUG 58728</strain>
    </source>
</reference>
<dbReference type="EMBL" id="JBHSAC010000079">
    <property type="protein sequence ID" value="MFC3932910.1"/>
    <property type="molecule type" value="Genomic_DNA"/>
</dbReference>
<dbReference type="EC" id="5.4.99.-" evidence="5"/>
<dbReference type="InterPro" id="IPR036986">
    <property type="entry name" value="S4_RNA-bd_sf"/>
</dbReference>
<dbReference type="InterPro" id="IPR050343">
    <property type="entry name" value="RsuA_PseudoU_synthase"/>
</dbReference>
<evidence type="ECO:0000313" key="7">
    <source>
        <dbReference type="EMBL" id="MFC3932910.1"/>
    </source>
</evidence>
<feature type="domain" description="RNA-binding S4" evidence="6">
    <location>
        <begin position="1"/>
        <end position="59"/>
    </location>
</feature>
<dbReference type="GO" id="GO:0016853">
    <property type="term" value="F:isomerase activity"/>
    <property type="evidence" value="ECO:0007669"/>
    <property type="project" value="UniProtKB-KW"/>
</dbReference>
<evidence type="ECO:0000256" key="1">
    <source>
        <dbReference type="ARBA" id="ARBA00008348"/>
    </source>
</evidence>
<dbReference type="Gene3D" id="3.30.70.580">
    <property type="entry name" value="Pseudouridine synthase I, catalytic domain, N-terminal subdomain"/>
    <property type="match status" value="1"/>
</dbReference>
<evidence type="ECO:0000313" key="8">
    <source>
        <dbReference type="Proteomes" id="UP001595901"/>
    </source>
</evidence>
<dbReference type="RefSeq" id="WP_380432649.1">
    <property type="nucleotide sequence ID" value="NZ_JBHSAC010000079.1"/>
</dbReference>
<name>A0ABV8D2X3_9STRE</name>
<dbReference type="SUPFAM" id="SSF55174">
    <property type="entry name" value="Alpha-L RNA-binding motif"/>
    <property type="match status" value="1"/>
</dbReference>